<reference evidence="4" key="1">
    <citation type="journal article" date="2019" name="Int. J. Syst. Evol. Microbiol.">
        <title>The Global Catalogue of Microorganisms (GCM) 10K type strain sequencing project: providing services to taxonomists for standard genome sequencing and annotation.</title>
        <authorList>
            <consortium name="The Broad Institute Genomics Platform"/>
            <consortium name="The Broad Institute Genome Sequencing Center for Infectious Disease"/>
            <person name="Wu L."/>
            <person name="Ma J."/>
        </authorList>
    </citation>
    <scope>NUCLEOTIDE SEQUENCE [LARGE SCALE GENOMIC DNA]</scope>
    <source>
        <strain evidence="4">JCM 17986</strain>
    </source>
</reference>
<gene>
    <name evidence="3" type="ORF">GCM10023205_17150</name>
</gene>
<evidence type="ECO:0000256" key="1">
    <source>
        <dbReference type="SAM" id="MobiDB-lite"/>
    </source>
</evidence>
<proteinExistence type="predicted"/>
<evidence type="ECO:0000313" key="3">
    <source>
        <dbReference type="EMBL" id="GAA4955765.1"/>
    </source>
</evidence>
<sequence>MFTAEEARHLYVERDRIGHRMSAGAQSAVFRFETLEGPVYLREEHKPWDPFRSPAERRIKPRVWRPADILATVGPQTRHVPPLLHDGGSWMIVAGVPDAEAQPLRAQHRPEWLIRDMPDIVMGDFGNIERGPLLPLPPSAGPDRNSSAYMHRQIAHHTMRSRLLGPASPYRVWYEKMRFDRNSLSFARYVRPWQPTPFGLVHNDLHPENILRPGGAAPESRHTYVIDLDLAGWGPLTRSLAQHCAEFDYTPGQLDEIKHRAALIRPDAAPSLEEDFTHYRNYELELKATAAPMRVEQRITALLKLPEGQREEHIWSCAEELTRLVNPARVHVWGQEPAEVSDTVRNLVEFIDMTPGIPRGRTKTPVNTREYQAGLRRLAVPRITRTEQPMPPAMAATSGLGNVQHHRYTRPPAPGARASHDAATRTVPTPGADLHSTIEAEKARGK</sequence>
<comment type="caution">
    <text evidence="3">The sequence shown here is derived from an EMBL/GenBank/DDBJ whole genome shotgun (WGS) entry which is preliminary data.</text>
</comment>
<dbReference type="SUPFAM" id="SSF56112">
    <property type="entry name" value="Protein kinase-like (PK-like)"/>
    <property type="match status" value="1"/>
</dbReference>
<evidence type="ECO:0000259" key="2">
    <source>
        <dbReference type="Pfam" id="PF01636"/>
    </source>
</evidence>
<organism evidence="3 4">
    <name type="scientific">Yinghuangia aomiensis</name>
    <dbReference type="NCBI Taxonomy" id="676205"/>
    <lineage>
        <taxon>Bacteria</taxon>
        <taxon>Bacillati</taxon>
        <taxon>Actinomycetota</taxon>
        <taxon>Actinomycetes</taxon>
        <taxon>Kitasatosporales</taxon>
        <taxon>Streptomycetaceae</taxon>
        <taxon>Yinghuangia</taxon>
    </lineage>
</organism>
<evidence type="ECO:0000313" key="4">
    <source>
        <dbReference type="Proteomes" id="UP001500466"/>
    </source>
</evidence>
<name>A0ABP9GWW4_9ACTN</name>
<protein>
    <recommendedName>
        <fullName evidence="2">Aminoglycoside phosphotransferase domain-containing protein</fullName>
    </recommendedName>
</protein>
<accession>A0ABP9GWW4</accession>
<feature type="domain" description="Aminoglycoside phosphotransferase" evidence="2">
    <location>
        <begin position="24"/>
        <end position="261"/>
    </location>
</feature>
<dbReference type="EMBL" id="BAABHS010000005">
    <property type="protein sequence ID" value="GAA4955765.1"/>
    <property type="molecule type" value="Genomic_DNA"/>
</dbReference>
<feature type="compositionally biased region" description="Basic and acidic residues" evidence="1">
    <location>
        <begin position="436"/>
        <end position="446"/>
    </location>
</feature>
<dbReference type="InterPro" id="IPR002575">
    <property type="entry name" value="Aminoglycoside_PTrfase"/>
</dbReference>
<dbReference type="Pfam" id="PF01636">
    <property type="entry name" value="APH"/>
    <property type="match status" value="1"/>
</dbReference>
<dbReference type="InterPro" id="IPR011009">
    <property type="entry name" value="Kinase-like_dom_sf"/>
</dbReference>
<feature type="region of interest" description="Disordered" evidence="1">
    <location>
        <begin position="407"/>
        <end position="446"/>
    </location>
</feature>
<dbReference type="Proteomes" id="UP001500466">
    <property type="component" value="Unassembled WGS sequence"/>
</dbReference>
<keyword evidence="4" id="KW-1185">Reference proteome</keyword>
<dbReference type="Gene3D" id="3.90.1200.10">
    <property type="match status" value="1"/>
</dbReference>